<dbReference type="GO" id="GO:0005778">
    <property type="term" value="C:peroxisomal membrane"/>
    <property type="evidence" value="ECO:0007669"/>
    <property type="project" value="UniProtKB-SubCell"/>
</dbReference>
<feature type="region of interest" description="Disordered" evidence="16">
    <location>
        <begin position="418"/>
        <end position="444"/>
    </location>
</feature>
<sequence>MEFLPSLQHGIDDLKPSLFELLSEQQLASLLPPSLRYLLAVSTHRYPRYLLPVLNSFDEAYALVMLLVERHFLRTYGGSFTENFYGLKRAKVLRVKGGEVPRAELGASESVRDAVKLGEGDIWRNLAVLVGLPWLKRKLDEGYDVHAAHANILGAGYNRERDGLRPGATIKERLLFYYKWFLRNVYPSVNAAYYFSMIVFNMAYLFDGTKYSSPFLWLIGTRIRRLGEADHKAIALAALPHKVGPARPGEGGSIFSPRNMARSVKPRLLSSLRILLPTSIFALKFLEWWYASDFARQLSQKAAENIELPPPILPSLPPSTKPETAKQASTDEKQRPSSSPSEKSKRIDPPISSSSLLPIFTVPMPSDSHLCPICATPIVTPTASPTGFVYCYKCIHQWVEGSHERQVAFMEGAAGFKTETGEEGDEGWEREEGSREGRWESGKERDAVTGRKILGGTEALRRVVV</sequence>
<organism evidence="18 19">
    <name type="scientific">Paraphaeosphaeria sporulosa</name>
    <dbReference type="NCBI Taxonomy" id="1460663"/>
    <lineage>
        <taxon>Eukaryota</taxon>
        <taxon>Fungi</taxon>
        <taxon>Dikarya</taxon>
        <taxon>Ascomycota</taxon>
        <taxon>Pezizomycotina</taxon>
        <taxon>Dothideomycetes</taxon>
        <taxon>Pleosporomycetidae</taxon>
        <taxon>Pleosporales</taxon>
        <taxon>Massarineae</taxon>
        <taxon>Didymosphaeriaceae</taxon>
        <taxon>Paraphaeosphaeria</taxon>
    </lineage>
</organism>
<evidence type="ECO:0000256" key="15">
    <source>
        <dbReference type="ARBA" id="ARBA00034505"/>
    </source>
</evidence>
<evidence type="ECO:0000256" key="11">
    <source>
        <dbReference type="ARBA" id="ARBA00022989"/>
    </source>
</evidence>
<keyword evidence="11" id="KW-1133">Transmembrane helix</keyword>
<protein>
    <recommendedName>
        <fullName evidence="4">Peroxisome assembly protein 12</fullName>
    </recommendedName>
    <alternativeName>
        <fullName evidence="14">Peroxin-12</fullName>
    </alternativeName>
</protein>
<gene>
    <name evidence="18" type="ORF">CC84DRAFT_455266</name>
</gene>
<evidence type="ECO:0000256" key="3">
    <source>
        <dbReference type="ARBA" id="ARBA00008704"/>
    </source>
</evidence>
<dbReference type="SUPFAM" id="SSF57850">
    <property type="entry name" value="RING/U-box"/>
    <property type="match status" value="1"/>
</dbReference>
<evidence type="ECO:0000256" key="4">
    <source>
        <dbReference type="ARBA" id="ARBA00018980"/>
    </source>
</evidence>
<dbReference type="Pfam" id="PF04757">
    <property type="entry name" value="Pex2_Pex12"/>
    <property type="match status" value="1"/>
</dbReference>
<keyword evidence="5" id="KW-0813">Transport</keyword>
<keyword evidence="13" id="KW-0576">Peroxisome</keyword>
<evidence type="ECO:0000256" key="12">
    <source>
        <dbReference type="ARBA" id="ARBA00023136"/>
    </source>
</evidence>
<evidence type="ECO:0000256" key="6">
    <source>
        <dbReference type="ARBA" id="ARBA00022692"/>
    </source>
</evidence>
<comment type="pathway">
    <text evidence="2">Protein modification; protein ubiquitination.</text>
</comment>
<dbReference type="PANTHER" id="PTHR12888">
    <property type="entry name" value="PEROXISOME ASSEMBLY PROTEIN 12 PEROXIN-12"/>
    <property type="match status" value="1"/>
</dbReference>
<dbReference type="RefSeq" id="XP_018040198.1">
    <property type="nucleotide sequence ID" value="XM_018186340.1"/>
</dbReference>
<dbReference type="OrthoDB" id="107372at2759"/>
<dbReference type="GO" id="GO:1990429">
    <property type="term" value="C:peroxisomal importomer complex"/>
    <property type="evidence" value="ECO:0007669"/>
    <property type="project" value="TreeGrafter"/>
</dbReference>
<dbReference type="InterPro" id="IPR017375">
    <property type="entry name" value="PEX12"/>
</dbReference>
<feature type="compositionally biased region" description="Pro residues" evidence="16">
    <location>
        <begin position="309"/>
        <end position="320"/>
    </location>
</feature>
<evidence type="ECO:0000256" key="9">
    <source>
        <dbReference type="ARBA" id="ARBA00022833"/>
    </source>
</evidence>
<proteinExistence type="inferred from homology"/>
<dbReference type="GeneID" id="28769826"/>
<dbReference type="Proteomes" id="UP000077069">
    <property type="component" value="Unassembled WGS sequence"/>
</dbReference>
<dbReference type="Gene3D" id="3.30.40.10">
    <property type="entry name" value="Zinc/RING finger domain, C3HC4 (zinc finger)"/>
    <property type="match status" value="1"/>
</dbReference>
<keyword evidence="6" id="KW-0812">Transmembrane</keyword>
<evidence type="ECO:0000259" key="17">
    <source>
        <dbReference type="Pfam" id="PF04757"/>
    </source>
</evidence>
<comment type="subunit">
    <text evidence="15">Component of the PEX2-PEX10-PEX12 retrotranslocation channel, composed of PEX2, PEX10 and PEX12.</text>
</comment>
<reference evidence="18 19" key="1">
    <citation type="submission" date="2016-05" db="EMBL/GenBank/DDBJ databases">
        <title>Comparative analysis of secretome profiles of manganese(II)-oxidizing ascomycete fungi.</title>
        <authorList>
            <consortium name="DOE Joint Genome Institute"/>
            <person name="Zeiner C.A."/>
            <person name="Purvine S.O."/>
            <person name="Zink E.M."/>
            <person name="Wu S."/>
            <person name="Pasa-Tolic L."/>
            <person name="Chaput D.L."/>
            <person name="Haridas S."/>
            <person name="Grigoriev I.V."/>
            <person name="Santelli C.M."/>
            <person name="Hansel C.M."/>
        </authorList>
    </citation>
    <scope>NUCLEOTIDE SEQUENCE [LARGE SCALE GENOMIC DNA]</scope>
    <source>
        <strain evidence="18 19">AP3s5-JAC2a</strain>
    </source>
</reference>
<accession>A0A177CQN4</accession>
<evidence type="ECO:0000256" key="13">
    <source>
        <dbReference type="ARBA" id="ARBA00023140"/>
    </source>
</evidence>
<dbReference type="EMBL" id="KV441549">
    <property type="protein sequence ID" value="OAG09833.1"/>
    <property type="molecule type" value="Genomic_DNA"/>
</dbReference>
<evidence type="ECO:0000256" key="14">
    <source>
        <dbReference type="ARBA" id="ARBA00029692"/>
    </source>
</evidence>
<keyword evidence="7" id="KW-0479">Metal-binding</keyword>
<feature type="domain" description="Pex N-terminal" evidence="17">
    <location>
        <begin position="25"/>
        <end position="292"/>
    </location>
</feature>
<name>A0A177CQN4_9PLEO</name>
<dbReference type="PANTHER" id="PTHR12888:SF0">
    <property type="entry name" value="PEROXISOME ASSEMBLY PROTEIN 12"/>
    <property type="match status" value="1"/>
</dbReference>
<dbReference type="GO" id="GO:0008270">
    <property type="term" value="F:zinc ion binding"/>
    <property type="evidence" value="ECO:0007669"/>
    <property type="project" value="UniProtKB-KW"/>
</dbReference>
<dbReference type="STRING" id="1460663.A0A177CQN4"/>
<evidence type="ECO:0000256" key="5">
    <source>
        <dbReference type="ARBA" id="ARBA00022448"/>
    </source>
</evidence>
<evidence type="ECO:0000256" key="8">
    <source>
        <dbReference type="ARBA" id="ARBA00022771"/>
    </source>
</evidence>
<keyword evidence="19" id="KW-1185">Reference proteome</keyword>
<evidence type="ECO:0000256" key="2">
    <source>
        <dbReference type="ARBA" id="ARBA00004906"/>
    </source>
</evidence>
<dbReference type="GO" id="GO:0016562">
    <property type="term" value="P:protein import into peroxisome matrix, receptor recycling"/>
    <property type="evidence" value="ECO:0007669"/>
    <property type="project" value="UniProtKB-ARBA"/>
</dbReference>
<feature type="compositionally biased region" description="Basic and acidic residues" evidence="16">
    <location>
        <begin position="430"/>
        <end position="444"/>
    </location>
</feature>
<feature type="region of interest" description="Disordered" evidence="16">
    <location>
        <begin position="309"/>
        <end position="352"/>
    </location>
</feature>
<evidence type="ECO:0000313" key="19">
    <source>
        <dbReference type="Proteomes" id="UP000077069"/>
    </source>
</evidence>
<keyword evidence="9" id="KW-0862">Zinc</keyword>
<dbReference type="GO" id="GO:0006513">
    <property type="term" value="P:protein monoubiquitination"/>
    <property type="evidence" value="ECO:0007669"/>
    <property type="project" value="TreeGrafter"/>
</dbReference>
<evidence type="ECO:0000256" key="10">
    <source>
        <dbReference type="ARBA" id="ARBA00022927"/>
    </source>
</evidence>
<evidence type="ECO:0000256" key="1">
    <source>
        <dbReference type="ARBA" id="ARBA00004585"/>
    </source>
</evidence>
<evidence type="ECO:0000256" key="7">
    <source>
        <dbReference type="ARBA" id="ARBA00022723"/>
    </source>
</evidence>
<comment type="similarity">
    <text evidence="3">Belongs to the pex2/pex10/pex12 family.</text>
</comment>
<keyword evidence="10" id="KW-0653">Protein transport</keyword>
<keyword evidence="8" id="KW-0863">Zinc-finger</keyword>
<dbReference type="FunCoup" id="A0A177CQN4">
    <property type="interactions" value="549"/>
</dbReference>
<dbReference type="InterPro" id="IPR006845">
    <property type="entry name" value="Pex_N"/>
</dbReference>
<keyword evidence="12" id="KW-0472">Membrane</keyword>
<evidence type="ECO:0000256" key="16">
    <source>
        <dbReference type="SAM" id="MobiDB-lite"/>
    </source>
</evidence>
<evidence type="ECO:0000313" key="18">
    <source>
        <dbReference type="EMBL" id="OAG09833.1"/>
    </source>
</evidence>
<dbReference type="InterPro" id="IPR013083">
    <property type="entry name" value="Znf_RING/FYVE/PHD"/>
</dbReference>
<dbReference type="AlphaFoldDB" id="A0A177CQN4"/>
<dbReference type="InParanoid" id="A0A177CQN4"/>
<comment type="subcellular location">
    <subcellularLocation>
        <location evidence="1">Peroxisome membrane</location>
        <topology evidence="1">Multi-pass membrane protein</topology>
    </subcellularLocation>
</comment>
<dbReference type="GO" id="GO:0004842">
    <property type="term" value="F:ubiquitin-protein transferase activity"/>
    <property type="evidence" value="ECO:0007669"/>
    <property type="project" value="TreeGrafter"/>
</dbReference>